<dbReference type="InterPro" id="IPR000835">
    <property type="entry name" value="HTH_MarR-typ"/>
</dbReference>
<evidence type="ECO:0000256" key="4">
    <source>
        <dbReference type="SAM" id="MobiDB-lite"/>
    </source>
</evidence>
<organism evidence="6 7">
    <name type="scientific">Gordonia jinhuaensis</name>
    <dbReference type="NCBI Taxonomy" id="1517702"/>
    <lineage>
        <taxon>Bacteria</taxon>
        <taxon>Bacillati</taxon>
        <taxon>Actinomycetota</taxon>
        <taxon>Actinomycetes</taxon>
        <taxon>Mycobacteriales</taxon>
        <taxon>Gordoniaceae</taxon>
        <taxon>Gordonia</taxon>
    </lineage>
</organism>
<evidence type="ECO:0000259" key="5">
    <source>
        <dbReference type="PROSITE" id="PS50995"/>
    </source>
</evidence>
<evidence type="ECO:0000313" key="6">
    <source>
        <dbReference type="EMBL" id="GGB34973.1"/>
    </source>
</evidence>
<evidence type="ECO:0000256" key="3">
    <source>
        <dbReference type="ARBA" id="ARBA00023163"/>
    </source>
</evidence>
<name>A0A916T7T1_9ACTN</name>
<dbReference type="InterPro" id="IPR023187">
    <property type="entry name" value="Tscrpt_reg_MarR-type_CS"/>
</dbReference>
<dbReference type="PANTHER" id="PTHR33164:SF104">
    <property type="entry name" value="TRANSCRIPTIONAL REGULATORY PROTEIN"/>
    <property type="match status" value="1"/>
</dbReference>
<keyword evidence="1" id="KW-0805">Transcription regulation</keyword>
<dbReference type="GO" id="GO:0003677">
    <property type="term" value="F:DNA binding"/>
    <property type="evidence" value="ECO:0007669"/>
    <property type="project" value="UniProtKB-KW"/>
</dbReference>
<dbReference type="RefSeq" id="WP_188586805.1">
    <property type="nucleotide sequence ID" value="NZ_BMGC01000016.1"/>
</dbReference>
<dbReference type="Pfam" id="PF12802">
    <property type="entry name" value="MarR_2"/>
    <property type="match status" value="1"/>
</dbReference>
<keyword evidence="2" id="KW-0238">DNA-binding</keyword>
<dbReference type="EMBL" id="BMGC01000016">
    <property type="protein sequence ID" value="GGB34973.1"/>
    <property type="molecule type" value="Genomic_DNA"/>
</dbReference>
<protein>
    <submittedName>
        <fullName evidence="6">MarR family transcriptional regulator</fullName>
    </submittedName>
</protein>
<dbReference type="PANTHER" id="PTHR33164">
    <property type="entry name" value="TRANSCRIPTIONAL REGULATOR, MARR FAMILY"/>
    <property type="match status" value="1"/>
</dbReference>
<comment type="caution">
    <text evidence="6">The sequence shown here is derived from an EMBL/GenBank/DDBJ whole genome shotgun (WGS) entry which is preliminary data.</text>
</comment>
<dbReference type="InterPro" id="IPR036390">
    <property type="entry name" value="WH_DNA-bd_sf"/>
</dbReference>
<dbReference type="GO" id="GO:0003700">
    <property type="term" value="F:DNA-binding transcription factor activity"/>
    <property type="evidence" value="ECO:0007669"/>
    <property type="project" value="InterPro"/>
</dbReference>
<accession>A0A916T7T1</accession>
<evidence type="ECO:0000313" key="7">
    <source>
        <dbReference type="Proteomes" id="UP000621454"/>
    </source>
</evidence>
<dbReference type="InterPro" id="IPR039422">
    <property type="entry name" value="MarR/SlyA-like"/>
</dbReference>
<proteinExistence type="predicted"/>
<dbReference type="GO" id="GO:0006950">
    <property type="term" value="P:response to stress"/>
    <property type="evidence" value="ECO:0007669"/>
    <property type="project" value="TreeGrafter"/>
</dbReference>
<dbReference type="SMART" id="SM00347">
    <property type="entry name" value="HTH_MARR"/>
    <property type="match status" value="1"/>
</dbReference>
<dbReference type="PROSITE" id="PS01117">
    <property type="entry name" value="HTH_MARR_1"/>
    <property type="match status" value="1"/>
</dbReference>
<dbReference type="PRINTS" id="PR00598">
    <property type="entry name" value="HTHMARR"/>
</dbReference>
<reference evidence="6" key="2">
    <citation type="submission" date="2020-09" db="EMBL/GenBank/DDBJ databases">
        <authorList>
            <person name="Sun Q."/>
            <person name="Zhou Y."/>
        </authorList>
    </citation>
    <scope>NUCLEOTIDE SEQUENCE</scope>
    <source>
        <strain evidence="6">CGMCC 1.12827</strain>
    </source>
</reference>
<evidence type="ECO:0000256" key="1">
    <source>
        <dbReference type="ARBA" id="ARBA00023015"/>
    </source>
</evidence>
<feature type="domain" description="HTH marR-type" evidence="5">
    <location>
        <begin position="60"/>
        <end position="193"/>
    </location>
</feature>
<gene>
    <name evidence="6" type="ORF">GCM10011489_23770</name>
</gene>
<sequence length="202" mass="21664">MNTLDDPTPPTAHGDAGQVAAGQAAAEEAFVAGSGEPGTDVVARIHAEWQRSHPDLDTTPIAILGRIQRISSVVTHRLDRNLDEHGISRSEFEVLGALVRAQRPLRASDVVSTTMLSGASITKLTEALAARGLIERRRSEHDGRVVLLAATDDGRALIDRVLPRRLAGDNDVLSALTGPERDQLTALLTKITRDLDGADRLH</sequence>
<dbReference type="Gene3D" id="1.10.10.10">
    <property type="entry name" value="Winged helix-like DNA-binding domain superfamily/Winged helix DNA-binding domain"/>
    <property type="match status" value="1"/>
</dbReference>
<evidence type="ECO:0000256" key="2">
    <source>
        <dbReference type="ARBA" id="ARBA00023125"/>
    </source>
</evidence>
<dbReference type="Proteomes" id="UP000621454">
    <property type="component" value="Unassembled WGS sequence"/>
</dbReference>
<keyword evidence="7" id="KW-1185">Reference proteome</keyword>
<dbReference type="AlphaFoldDB" id="A0A916T7T1"/>
<feature type="compositionally biased region" description="Low complexity" evidence="4">
    <location>
        <begin position="12"/>
        <end position="23"/>
    </location>
</feature>
<dbReference type="PROSITE" id="PS50995">
    <property type="entry name" value="HTH_MARR_2"/>
    <property type="match status" value="1"/>
</dbReference>
<dbReference type="SUPFAM" id="SSF46785">
    <property type="entry name" value="Winged helix' DNA-binding domain"/>
    <property type="match status" value="1"/>
</dbReference>
<reference evidence="6" key="1">
    <citation type="journal article" date="2014" name="Int. J. Syst. Evol. Microbiol.">
        <title>Complete genome sequence of Corynebacterium casei LMG S-19264T (=DSM 44701T), isolated from a smear-ripened cheese.</title>
        <authorList>
            <consortium name="US DOE Joint Genome Institute (JGI-PGF)"/>
            <person name="Walter F."/>
            <person name="Albersmeier A."/>
            <person name="Kalinowski J."/>
            <person name="Ruckert C."/>
        </authorList>
    </citation>
    <scope>NUCLEOTIDE SEQUENCE</scope>
    <source>
        <strain evidence="6">CGMCC 1.12827</strain>
    </source>
</reference>
<dbReference type="InterPro" id="IPR036388">
    <property type="entry name" value="WH-like_DNA-bd_sf"/>
</dbReference>
<feature type="region of interest" description="Disordered" evidence="4">
    <location>
        <begin position="1"/>
        <end position="23"/>
    </location>
</feature>
<keyword evidence="3" id="KW-0804">Transcription</keyword>